<protein>
    <recommendedName>
        <fullName evidence="5">Luciferase-like domain-containing protein</fullName>
    </recommendedName>
</protein>
<evidence type="ECO:0000256" key="1">
    <source>
        <dbReference type="ARBA" id="ARBA00022630"/>
    </source>
</evidence>
<dbReference type="InterPro" id="IPR011251">
    <property type="entry name" value="Luciferase-like_dom"/>
</dbReference>
<keyword evidence="1" id="KW-0285">Flavoprotein</keyword>
<feature type="non-terminal residue" evidence="6">
    <location>
        <position position="192"/>
    </location>
</feature>
<organism evidence="6">
    <name type="scientific">marine metagenome</name>
    <dbReference type="NCBI Taxonomy" id="408172"/>
    <lineage>
        <taxon>unclassified sequences</taxon>
        <taxon>metagenomes</taxon>
        <taxon>ecological metagenomes</taxon>
    </lineage>
</organism>
<dbReference type="InterPro" id="IPR050172">
    <property type="entry name" value="SsuD_RutA_monooxygenase"/>
</dbReference>
<sequence>MRIGFWPPVYGNWIISVGSGERDASFDYTREATLLAEEVGFDTLLLAEHFMNPIAPDSDQLDAWTTASALAAITKKIEIIAAVKPGFRSPGVIAKMASNIDAISHGRFAINLVSAWWLPEFEMLGVPVLPHDERCERSEEFLTIVQQSWLQDDFSFSGKYFSVNQTKLAPKPVQKPHPAIYIGGESVQGRNF</sequence>
<keyword evidence="3" id="KW-0560">Oxidoreductase</keyword>
<evidence type="ECO:0000313" key="6">
    <source>
        <dbReference type="EMBL" id="SVC01305.1"/>
    </source>
</evidence>
<dbReference type="GO" id="GO:0046306">
    <property type="term" value="P:alkanesulfonate catabolic process"/>
    <property type="evidence" value="ECO:0007669"/>
    <property type="project" value="TreeGrafter"/>
</dbReference>
<reference evidence="6" key="1">
    <citation type="submission" date="2018-05" db="EMBL/GenBank/DDBJ databases">
        <authorList>
            <person name="Lanie J.A."/>
            <person name="Ng W.-L."/>
            <person name="Kazmierczak K.M."/>
            <person name="Andrzejewski T.M."/>
            <person name="Davidsen T.M."/>
            <person name="Wayne K.J."/>
            <person name="Tettelin H."/>
            <person name="Glass J.I."/>
            <person name="Rusch D."/>
            <person name="Podicherti R."/>
            <person name="Tsui H.-C.T."/>
            <person name="Winkler M.E."/>
        </authorList>
    </citation>
    <scope>NUCLEOTIDE SEQUENCE</scope>
</reference>
<dbReference type="PANTHER" id="PTHR42847:SF4">
    <property type="entry name" value="ALKANESULFONATE MONOOXYGENASE-RELATED"/>
    <property type="match status" value="1"/>
</dbReference>
<dbReference type="SUPFAM" id="SSF51679">
    <property type="entry name" value="Bacterial luciferase-like"/>
    <property type="match status" value="1"/>
</dbReference>
<dbReference type="Pfam" id="PF00296">
    <property type="entry name" value="Bac_luciferase"/>
    <property type="match status" value="1"/>
</dbReference>
<dbReference type="Gene3D" id="3.20.20.30">
    <property type="entry name" value="Luciferase-like domain"/>
    <property type="match status" value="1"/>
</dbReference>
<gene>
    <name evidence="6" type="ORF">METZ01_LOCUS254159</name>
</gene>
<proteinExistence type="predicted"/>
<accession>A0A382IPL0</accession>
<dbReference type="InterPro" id="IPR036661">
    <property type="entry name" value="Luciferase-like_sf"/>
</dbReference>
<dbReference type="EMBL" id="UINC01068574">
    <property type="protein sequence ID" value="SVC01305.1"/>
    <property type="molecule type" value="Genomic_DNA"/>
</dbReference>
<keyword evidence="4" id="KW-0503">Monooxygenase</keyword>
<dbReference type="GO" id="GO:0008726">
    <property type="term" value="F:alkanesulfonate monooxygenase activity"/>
    <property type="evidence" value="ECO:0007669"/>
    <property type="project" value="TreeGrafter"/>
</dbReference>
<evidence type="ECO:0000256" key="2">
    <source>
        <dbReference type="ARBA" id="ARBA00022643"/>
    </source>
</evidence>
<evidence type="ECO:0000259" key="5">
    <source>
        <dbReference type="Pfam" id="PF00296"/>
    </source>
</evidence>
<evidence type="ECO:0000256" key="4">
    <source>
        <dbReference type="ARBA" id="ARBA00023033"/>
    </source>
</evidence>
<name>A0A382IPL0_9ZZZZ</name>
<feature type="domain" description="Luciferase-like" evidence="5">
    <location>
        <begin position="24"/>
        <end position="189"/>
    </location>
</feature>
<dbReference type="PANTHER" id="PTHR42847">
    <property type="entry name" value="ALKANESULFONATE MONOOXYGENASE"/>
    <property type="match status" value="1"/>
</dbReference>
<dbReference type="AlphaFoldDB" id="A0A382IPL0"/>
<evidence type="ECO:0000256" key="3">
    <source>
        <dbReference type="ARBA" id="ARBA00023002"/>
    </source>
</evidence>
<keyword evidence="2" id="KW-0288">FMN</keyword>